<dbReference type="OrthoDB" id="10525649at2759"/>
<organism evidence="1 2">
    <name type="scientific">Stylophora pistillata</name>
    <name type="common">Smooth cauliflower coral</name>
    <dbReference type="NCBI Taxonomy" id="50429"/>
    <lineage>
        <taxon>Eukaryota</taxon>
        <taxon>Metazoa</taxon>
        <taxon>Cnidaria</taxon>
        <taxon>Anthozoa</taxon>
        <taxon>Hexacorallia</taxon>
        <taxon>Scleractinia</taxon>
        <taxon>Astrocoeniina</taxon>
        <taxon>Pocilloporidae</taxon>
        <taxon>Stylophora</taxon>
    </lineage>
</organism>
<name>A0A2B4RAH9_STYPI</name>
<dbReference type="Proteomes" id="UP000225706">
    <property type="component" value="Unassembled WGS sequence"/>
</dbReference>
<evidence type="ECO:0000313" key="2">
    <source>
        <dbReference type="Proteomes" id="UP000225706"/>
    </source>
</evidence>
<reference evidence="2" key="1">
    <citation type="journal article" date="2017" name="bioRxiv">
        <title>Comparative analysis of the genomes of Stylophora pistillata and Acropora digitifera provides evidence for extensive differences between species of corals.</title>
        <authorList>
            <person name="Voolstra C.R."/>
            <person name="Li Y."/>
            <person name="Liew Y.J."/>
            <person name="Baumgarten S."/>
            <person name="Zoccola D."/>
            <person name="Flot J.-F."/>
            <person name="Tambutte S."/>
            <person name="Allemand D."/>
            <person name="Aranda M."/>
        </authorList>
    </citation>
    <scope>NUCLEOTIDE SEQUENCE [LARGE SCALE GENOMIC DNA]</scope>
</reference>
<proteinExistence type="predicted"/>
<dbReference type="EMBL" id="LSMT01000998">
    <property type="protein sequence ID" value="PFX13357.1"/>
    <property type="molecule type" value="Genomic_DNA"/>
</dbReference>
<comment type="caution">
    <text evidence="1">The sequence shown here is derived from an EMBL/GenBank/DDBJ whole genome shotgun (WGS) entry which is preliminary data.</text>
</comment>
<protein>
    <submittedName>
        <fullName evidence="1">Uncharacterized protein</fullName>
    </submittedName>
</protein>
<evidence type="ECO:0000313" key="1">
    <source>
        <dbReference type="EMBL" id="PFX13357.1"/>
    </source>
</evidence>
<sequence>MDEQEAANLFENFTTNYQNMTLGEGQPGVEKLSTESIFKVAVAFEKIVLSYGKYHLRGTNRSKRISYPHRNMLLVIKKDYKQTASDFHSGNHEWQAYINISSGNFVDNGVECFRVDASLVKKLSIWLSLNYSTPSEEEEVAGVEWKEFKDEVELLNSIHAHIVLKHLVIYDTFNVCEYATEQKLLKLNNTILKEILDYYDITYASKDRKNDFVARIEELVTECGCLQ</sequence>
<dbReference type="AlphaFoldDB" id="A0A2B4RAH9"/>
<accession>A0A2B4RAH9</accession>
<gene>
    <name evidence="1" type="ORF">AWC38_SpisGene22562</name>
</gene>
<keyword evidence="2" id="KW-1185">Reference proteome</keyword>